<evidence type="ECO:0000313" key="4">
    <source>
        <dbReference type="EMBL" id="MFC6884390.1"/>
    </source>
</evidence>
<dbReference type="SUPFAM" id="SSF56801">
    <property type="entry name" value="Acetyl-CoA synthetase-like"/>
    <property type="match status" value="1"/>
</dbReference>
<feature type="domain" description="AMP-dependent synthetase/ligase" evidence="2">
    <location>
        <begin position="27"/>
        <end position="393"/>
    </location>
</feature>
<accession>A0ABW2CVS1</accession>
<sequence>MIVDPELAERYTDAGWWQDRSIGDLVREHADRRPDLPAYIEPARTVSWGEYDRRADAVATALVGAGVPPGARVALLLPDGADFHVAALGAERAGAVAVGIGARAGDAEIAHLARHTGAAAIVTTAEHRGRDMSALPVALAGLGAQIPLHLVLADDGEAAVNGPGGPPPAPAPSGAERGIGPNDLWMINSTSGTTGLPKCVTQHQNRWICFARLAARAGRLDGRDVLLGAVPAPFGFGLWSAHVTPAVLGVPAVVLPRFETTTMIEMIERERPTVLCAVSTQFRMLMRSARAGGADLASVRVVFTGGEAIPYEDAAEFEERTGAVVLNFFGSNESGAFSCTTADDPREARLTTGGRVLPEMDVRLFDEAGADVTATGGPGQPGGKGPLLSPGYYADDAANAELFTEDGYLLMGDLVTIGEDGYVRVAGRKSDIIIRGGKNISVQQVEQAVASHPAVELCAVVPVPDDLYGERVCAVVSTLPGRELTLDALTAHLLDAAGLSRELLPEHLVVLPELPRSSGDKIAKGEVRRIAVERVTRA</sequence>
<feature type="domain" description="AMP-binding enzyme C-terminal" evidence="3">
    <location>
        <begin position="444"/>
        <end position="517"/>
    </location>
</feature>
<dbReference type="EMBL" id="JBHSXS010000027">
    <property type="protein sequence ID" value="MFC6884390.1"/>
    <property type="molecule type" value="Genomic_DNA"/>
</dbReference>
<dbReference type="Gene3D" id="3.30.300.30">
    <property type="match status" value="1"/>
</dbReference>
<dbReference type="PANTHER" id="PTHR43767:SF12">
    <property type="entry name" value="AMP-DEPENDENT SYNTHETASE AND LIGASE"/>
    <property type="match status" value="1"/>
</dbReference>
<dbReference type="RefSeq" id="WP_160825921.1">
    <property type="nucleotide sequence ID" value="NZ_JBHSXS010000027.1"/>
</dbReference>
<dbReference type="PANTHER" id="PTHR43767">
    <property type="entry name" value="LONG-CHAIN-FATTY-ACID--COA LIGASE"/>
    <property type="match status" value="1"/>
</dbReference>
<organism evidence="4 5">
    <name type="scientific">Actinomadura yumaensis</name>
    <dbReference type="NCBI Taxonomy" id="111807"/>
    <lineage>
        <taxon>Bacteria</taxon>
        <taxon>Bacillati</taxon>
        <taxon>Actinomycetota</taxon>
        <taxon>Actinomycetes</taxon>
        <taxon>Streptosporangiales</taxon>
        <taxon>Thermomonosporaceae</taxon>
        <taxon>Actinomadura</taxon>
    </lineage>
</organism>
<dbReference type="InterPro" id="IPR045851">
    <property type="entry name" value="AMP-bd_C_sf"/>
</dbReference>
<evidence type="ECO:0000256" key="1">
    <source>
        <dbReference type="SAM" id="MobiDB-lite"/>
    </source>
</evidence>
<dbReference type="Proteomes" id="UP001596380">
    <property type="component" value="Unassembled WGS sequence"/>
</dbReference>
<protein>
    <submittedName>
        <fullName evidence="4">Class I adenylate-forming enzyme family protein</fullName>
    </submittedName>
</protein>
<evidence type="ECO:0000259" key="2">
    <source>
        <dbReference type="Pfam" id="PF00501"/>
    </source>
</evidence>
<dbReference type="Pfam" id="PF13193">
    <property type="entry name" value="AMP-binding_C"/>
    <property type="match status" value="1"/>
</dbReference>
<reference evidence="5" key="1">
    <citation type="journal article" date="2019" name="Int. J. Syst. Evol. Microbiol.">
        <title>The Global Catalogue of Microorganisms (GCM) 10K type strain sequencing project: providing services to taxonomists for standard genome sequencing and annotation.</title>
        <authorList>
            <consortium name="The Broad Institute Genomics Platform"/>
            <consortium name="The Broad Institute Genome Sequencing Center for Infectious Disease"/>
            <person name="Wu L."/>
            <person name="Ma J."/>
        </authorList>
    </citation>
    <scope>NUCLEOTIDE SEQUENCE [LARGE SCALE GENOMIC DNA]</scope>
    <source>
        <strain evidence="5">JCM 3369</strain>
    </source>
</reference>
<dbReference type="Pfam" id="PF00501">
    <property type="entry name" value="AMP-binding"/>
    <property type="match status" value="1"/>
</dbReference>
<feature type="region of interest" description="Disordered" evidence="1">
    <location>
        <begin position="157"/>
        <end position="180"/>
    </location>
</feature>
<evidence type="ECO:0000313" key="5">
    <source>
        <dbReference type="Proteomes" id="UP001596380"/>
    </source>
</evidence>
<comment type="caution">
    <text evidence="4">The sequence shown here is derived from an EMBL/GenBank/DDBJ whole genome shotgun (WGS) entry which is preliminary data.</text>
</comment>
<dbReference type="InterPro" id="IPR050237">
    <property type="entry name" value="ATP-dep_AMP-bd_enzyme"/>
</dbReference>
<name>A0ABW2CVS1_9ACTN</name>
<dbReference type="InterPro" id="IPR042099">
    <property type="entry name" value="ANL_N_sf"/>
</dbReference>
<dbReference type="Gene3D" id="3.40.50.12780">
    <property type="entry name" value="N-terminal domain of ligase-like"/>
    <property type="match status" value="1"/>
</dbReference>
<keyword evidence="5" id="KW-1185">Reference proteome</keyword>
<dbReference type="InterPro" id="IPR025110">
    <property type="entry name" value="AMP-bd_C"/>
</dbReference>
<evidence type="ECO:0000259" key="3">
    <source>
        <dbReference type="Pfam" id="PF13193"/>
    </source>
</evidence>
<proteinExistence type="predicted"/>
<gene>
    <name evidence="4" type="ORF">ACFQKB_31845</name>
</gene>
<dbReference type="InterPro" id="IPR000873">
    <property type="entry name" value="AMP-dep_synth/lig_dom"/>
</dbReference>